<proteinExistence type="predicted"/>
<dbReference type="SUPFAM" id="SSF51445">
    <property type="entry name" value="(Trans)glycosidases"/>
    <property type="match status" value="1"/>
</dbReference>
<dbReference type="PANTHER" id="PTHR10357">
    <property type="entry name" value="ALPHA-AMYLASE FAMILY MEMBER"/>
    <property type="match status" value="1"/>
</dbReference>
<dbReference type="OrthoDB" id="1740265at2759"/>
<dbReference type="InterPro" id="IPR006047">
    <property type="entry name" value="GH13_cat_dom"/>
</dbReference>
<evidence type="ECO:0000313" key="1">
    <source>
        <dbReference type="EMBL" id="OWR54648.1"/>
    </source>
</evidence>
<dbReference type="InterPro" id="IPR017853">
    <property type="entry name" value="GH"/>
</dbReference>
<dbReference type="EMBL" id="AGBW02007731">
    <property type="protein sequence ID" value="OWR54648.1"/>
    <property type="molecule type" value="Genomic_DNA"/>
</dbReference>
<dbReference type="AlphaFoldDB" id="A0A212FLL9"/>
<dbReference type="STRING" id="278856.A0A212FLL9"/>
<comment type="caution">
    <text evidence="1">The sequence shown here is derived from an EMBL/GenBank/DDBJ whole genome shotgun (WGS) entry which is preliminary data.</text>
</comment>
<evidence type="ECO:0000313" key="2">
    <source>
        <dbReference type="Proteomes" id="UP000007151"/>
    </source>
</evidence>
<protein>
    <submittedName>
        <fullName evidence="1">Uncharacterized protein</fullName>
    </submittedName>
</protein>
<dbReference type="Gene3D" id="3.20.20.80">
    <property type="entry name" value="Glycosidases"/>
    <property type="match status" value="1"/>
</dbReference>
<name>A0A212FLL9_DANPL</name>
<reference evidence="1 2" key="1">
    <citation type="journal article" date="2011" name="Cell">
        <title>The monarch butterfly genome yields insights into long-distance migration.</title>
        <authorList>
            <person name="Zhan S."/>
            <person name="Merlin C."/>
            <person name="Boore J.L."/>
            <person name="Reppert S.M."/>
        </authorList>
    </citation>
    <scope>NUCLEOTIDE SEQUENCE [LARGE SCALE GENOMIC DNA]</scope>
    <source>
        <strain evidence="1">F-2</strain>
    </source>
</reference>
<dbReference type="KEGG" id="dpl:KGM_214061"/>
<sequence length="625" mass="70136">MDNLAENSTKKGGTDLETLDYLRGVKSSTCLLLPMTPSPTQLDFKHPLSEEMTEGAFLTLNDDPKIVDLQCSPDPCSGDSSSSADSNSVVQDPVSAQLINNISMLDYQTLSKNGDIIGQPEICKLNGSLNVSNRKLPHFVNWNWCIIRKVLLWFVVSGLVACTGTIIAMVINIPKECNPDLPWYQGKVFYEIFPASFKDSNNDGMGDLKGLIKKLDYIKDLGGSSIRLNYIFEAQNYPENYYNTTSLLQIDRSLGVLKDFQELVTEAHKRNMGVILDIPVLSMAETLNKYDENDTFVFSIDPQESNFDATSAAIAYWSRAQNVDGFYLKNLEKFVDDVNFGKSLQVWKQILGYGKIFIASEEALNMAKDTSLTVLLSRIDLIDVHLDLQKGIDGLKKHIEGLVPGILWDKPHYPWIQWNIGNVNSERISSKHQNNTLVLTALELVLPGTVSIFYGDEVSLGGLSENEMEGDFHEHEHIHNLIPMSFNGEDKVDNNSPASILPWNSKSVLEPQYQNLNVVRSLIRLRSTTPTIYLKSIYKEGRIQRSMEIRETEGNLIVIERWFPRRNTCVFVGNLGNKPITTDLSSMFYGGIVIGSTNMSLVGEALYLEKVTFEPFSAIILKLEK</sequence>
<dbReference type="eggNOG" id="KOG0471">
    <property type="taxonomic scope" value="Eukaryota"/>
</dbReference>
<dbReference type="Proteomes" id="UP000007151">
    <property type="component" value="Unassembled WGS sequence"/>
</dbReference>
<dbReference type="Pfam" id="PF00128">
    <property type="entry name" value="Alpha-amylase"/>
    <property type="match status" value="1"/>
</dbReference>
<accession>A0A212FLL9</accession>
<dbReference type="SMART" id="SM00642">
    <property type="entry name" value="Aamy"/>
    <property type="match status" value="1"/>
</dbReference>
<gene>
    <name evidence="1" type="ORF">KGM_214061</name>
</gene>
<dbReference type="PANTHER" id="PTHR10357:SF225">
    <property type="entry name" value="MALTASE 1-LIKE PROTEIN"/>
    <property type="match status" value="1"/>
</dbReference>
<keyword evidence="2" id="KW-1185">Reference proteome</keyword>
<organism evidence="1 2">
    <name type="scientific">Danaus plexippus plexippus</name>
    <dbReference type="NCBI Taxonomy" id="278856"/>
    <lineage>
        <taxon>Eukaryota</taxon>
        <taxon>Metazoa</taxon>
        <taxon>Ecdysozoa</taxon>
        <taxon>Arthropoda</taxon>
        <taxon>Hexapoda</taxon>
        <taxon>Insecta</taxon>
        <taxon>Pterygota</taxon>
        <taxon>Neoptera</taxon>
        <taxon>Endopterygota</taxon>
        <taxon>Lepidoptera</taxon>
        <taxon>Glossata</taxon>
        <taxon>Ditrysia</taxon>
        <taxon>Papilionoidea</taxon>
        <taxon>Nymphalidae</taxon>
        <taxon>Danainae</taxon>
        <taxon>Danaini</taxon>
        <taxon>Danaina</taxon>
        <taxon>Danaus</taxon>
        <taxon>Danaus</taxon>
    </lineage>
</organism>
<dbReference type="GO" id="GO:0005975">
    <property type="term" value="P:carbohydrate metabolic process"/>
    <property type="evidence" value="ECO:0007669"/>
    <property type="project" value="InterPro"/>
</dbReference>